<dbReference type="InterPro" id="IPR002300">
    <property type="entry name" value="aa-tRNA-synth_Ia"/>
</dbReference>
<evidence type="ECO:0000256" key="13">
    <source>
        <dbReference type="ARBA" id="ARBA00048359"/>
    </source>
</evidence>
<evidence type="ECO:0000256" key="14">
    <source>
        <dbReference type="HAMAP-Rule" id="MF_02003"/>
    </source>
</evidence>
<sequence>MFKRPKSGIFGPSKEEEILKFWNENKIFEKSVESRKGAPLFRFLEGPPTANGLPHPGHIRTRTIKDVVLRYKTMLGYYVPRSAGWDTHGLPVELEVQAELGLKSKEEIERYGIERFGEACKANVFKYEREWRRMTERIGFWLDLEHAYITFKNEYIESIWWSLKNLYERGLLYKGFKVVPYCPKDGTPLSSHEVAQGYEETEDPSIYVKFRLLNGIHAGKKLVAWTTTPWTLPSNIALAVKPDAEYVSFKYQDDVLICAKQRVKVFGDVQILQSFSGSELIGSSYEPPFDYAKKVEGKKYVVVGYEGVSLEEGTGVVHMAPAFGEEDYEVCKANSLAFFQPVDSNGKFTSEVSEFKGLFVKDADPLIIRYLKERNLLVKSERYKHNYPFCWRCGSPLLYYAWPTWFVKTTARKEKIIELNSSIAWFPEHIREGRFGDFLREMVDWALSRNRYWGTPLPVWVCSNCGEIEVIGSVQELLQKSVKKPERLELHRPYVDEFVLRCNKCGGEMRREPVVIDVWYDSGAATFARYHYPFENREQFENNFPVDFITEGVDQTRGWFYSLHVLGSLLFDQMAFKSCLVIGLVLNEQGEKMSKSKKNYDDPWTLIEKYGADALRWQLLGTTPWDVVRFGERGVADAKRRFFGILENCVTFFLTYAELDGFDPALHTVEFEKTSTLDKWLLSKLQLLIKGVRQALDVYEFNAAVELIEKFVVDDLSQWYIRRSRRRFWKEEKDLDKWAAYTTLYHTLLELSKIIAPLAPFSAEVMYQELALKQKMPESVHLNSYPQYNPELVFEKELEEIEDVRNVVEVIRAARNEGGVKTRQPLLVAKVYCQDRVWKSVEKNYEVVVDEVNVKKVERLPNLSEYRVYDLIPNKAAIGKRFKVKSVVLIEKANQEKQRIAQEIAEKGYALVELDGEKERVTEEEFRVVLKPKEGFAHAERSGIHVFLDLRTTPELEEEGLVRDFVRRVQIGRKELNLEFDQKIKLRVWFEDERLSKAVLKHEEYVKSETLASEVAFDPSVVQQVEPVDLDGSKVWIKIEINPL</sequence>
<evidence type="ECO:0000256" key="11">
    <source>
        <dbReference type="ARBA" id="ARBA00023146"/>
    </source>
</evidence>
<comment type="subcellular location">
    <subcellularLocation>
        <location evidence="2 14">Cytoplasm</location>
    </subcellularLocation>
</comment>
<evidence type="ECO:0000259" key="16">
    <source>
        <dbReference type="Pfam" id="PF08264"/>
    </source>
</evidence>
<evidence type="ECO:0000313" key="18">
    <source>
        <dbReference type="Proteomes" id="UP000240880"/>
    </source>
</evidence>
<dbReference type="EC" id="6.1.1.5" evidence="14"/>
<keyword evidence="9 14" id="KW-0067">ATP-binding</keyword>
<dbReference type="NCBIfam" id="TIGR00392">
    <property type="entry name" value="ileS"/>
    <property type="match status" value="1"/>
</dbReference>
<dbReference type="GO" id="GO:0002161">
    <property type="term" value="F:aminoacyl-tRNA deacylase activity"/>
    <property type="evidence" value="ECO:0007669"/>
    <property type="project" value="InterPro"/>
</dbReference>
<dbReference type="Pfam" id="PF08264">
    <property type="entry name" value="Anticodon_1"/>
    <property type="match status" value="1"/>
</dbReference>
<comment type="function">
    <text evidence="12 14">Catalyzes the attachment of isoleucine to tRNA(Ile). As IleRS can inadvertently accommodate and process structurally similar amino acids such as valine, to avoid such errors it has two additional distinct tRNA(Ile)-dependent editing activities. One activity is designated as 'pretransfer' editing and involves the hydrolysis of activated Val-AMP. The other activity is designated 'posttransfer' editing and involves deacylation of mischarged Val-tRNA(Ile).</text>
</comment>
<comment type="domain">
    <text evidence="14">IleRS has two distinct active sites: one for aminoacylation and one for editing. The misactivated valine is translocated from the active site to the editing site, which sterically excludes the correctly activated isoleucine. The single editing site contains two valyl binding pockets, one specific for each substrate (Val-AMP or Val-tRNA(Ile)).</text>
</comment>
<keyword evidence="4 14" id="KW-0963">Cytoplasm</keyword>
<evidence type="ECO:0000256" key="4">
    <source>
        <dbReference type="ARBA" id="ARBA00022490"/>
    </source>
</evidence>
<feature type="short sequence motif" description="'HIGH' region" evidence="14">
    <location>
        <begin position="48"/>
        <end position="58"/>
    </location>
</feature>
<dbReference type="GO" id="GO:0005737">
    <property type="term" value="C:cytoplasm"/>
    <property type="evidence" value="ECO:0007669"/>
    <property type="project" value="UniProtKB-SubCell"/>
</dbReference>
<evidence type="ECO:0000256" key="6">
    <source>
        <dbReference type="ARBA" id="ARBA00022723"/>
    </source>
</evidence>
<dbReference type="PRINTS" id="PR00984">
    <property type="entry name" value="TRNASYNTHILE"/>
</dbReference>
<evidence type="ECO:0000259" key="15">
    <source>
        <dbReference type="Pfam" id="PF00133"/>
    </source>
</evidence>
<dbReference type="FunFam" id="3.40.50.620:FF:000063">
    <property type="entry name" value="Isoleucine--tRNA ligase"/>
    <property type="match status" value="1"/>
</dbReference>
<name>A0A2R6ACT3_9ARCH</name>
<dbReference type="FunFam" id="3.40.50.620:FF:000075">
    <property type="entry name" value="Isoleucine--tRNA ligase"/>
    <property type="match status" value="1"/>
</dbReference>
<evidence type="ECO:0000256" key="7">
    <source>
        <dbReference type="ARBA" id="ARBA00022741"/>
    </source>
</evidence>
<evidence type="ECO:0000256" key="12">
    <source>
        <dbReference type="ARBA" id="ARBA00025217"/>
    </source>
</evidence>
<dbReference type="HAMAP" id="MF_02003">
    <property type="entry name" value="Ile_tRNA_synth_type2"/>
    <property type="match status" value="1"/>
</dbReference>
<gene>
    <name evidence="14" type="primary">ileS</name>
    <name evidence="17" type="ORF">B9Q01_01935</name>
</gene>
<dbReference type="InterPro" id="IPR009008">
    <property type="entry name" value="Val/Leu/Ile-tRNA-synth_edit"/>
</dbReference>
<protein>
    <recommendedName>
        <fullName evidence="14">Isoleucine--tRNA ligase</fullName>
        <ecNumber evidence="14">6.1.1.5</ecNumber>
    </recommendedName>
    <alternativeName>
        <fullName evidence="14">Isoleucyl-tRNA synthetase</fullName>
        <shortName evidence="14">IleRS</shortName>
    </alternativeName>
</protein>
<dbReference type="CDD" id="cd07961">
    <property type="entry name" value="Anticodon_Ia_Ile_ABEc"/>
    <property type="match status" value="1"/>
</dbReference>
<comment type="caution">
    <text evidence="17">The sequence shown here is derived from an EMBL/GenBank/DDBJ whole genome shotgun (WGS) entry which is preliminary data.</text>
</comment>
<dbReference type="InterPro" id="IPR033709">
    <property type="entry name" value="Anticodon_Ile_ABEc"/>
</dbReference>
<dbReference type="InterPro" id="IPR023586">
    <property type="entry name" value="Ile-tRNA-ligase_type2"/>
</dbReference>
<dbReference type="SUPFAM" id="SSF50677">
    <property type="entry name" value="ValRS/IleRS/LeuRS editing domain"/>
    <property type="match status" value="1"/>
</dbReference>
<evidence type="ECO:0000256" key="3">
    <source>
        <dbReference type="ARBA" id="ARBA00011245"/>
    </source>
</evidence>
<feature type="short sequence motif" description="'KMSKS' region" evidence="14">
    <location>
        <begin position="592"/>
        <end position="596"/>
    </location>
</feature>
<evidence type="ECO:0000256" key="2">
    <source>
        <dbReference type="ARBA" id="ARBA00004496"/>
    </source>
</evidence>
<dbReference type="SUPFAM" id="SSF47323">
    <property type="entry name" value="Anticodon-binding domain of a subclass of class I aminoacyl-tRNA synthetases"/>
    <property type="match status" value="2"/>
</dbReference>
<dbReference type="Pfam" id="PF00133">
    <property type="entry name" value="tRNA-synt_1"/>
    <property type="match status" value="1"/>
</dbReference>
<dbReference type="GO" id="GO:0008270">
    <property type="term" value="F:zinc ion binding"/>
    <property type="evidence" value="ECO:0007669"/>
    <property type="project" value="UniProtKB-UniRule"/>
</dbReference>
<dbReference type="Gene3D" id="1.10.730.10">
    <property type="entry name" value="Isoleucyl-tRNA Synthetase, Domain 1"/>
    <property type="match status" value="1"/>
</dbReference>
<dbReference type="PANTHER" id="PTHR42780">
    <property type="entry name" value="SOLEUCYL-TRNA SYNTHETASE"/>
    <property type="match status" value="1"/>
</dbReference>
<evidence type="ECO:0000256" key="10">
    <source>
        <dbReference type="ARBA" id="ARBA00022917"/>
    </source>
</evidence>
<dbReference type="GO" id="GO:0005524">
    <property type="term" value="F:ATP binding"/>
    <property type="evidence" value="ECO:0007669"/>
    <property type="project" value="UniProtKB-UniRule"/>
</dbReference>
<comment type="catalytic activity">
    <reaction evidence="13 14">
        <text>tRNA(Ile) + L-isoleucine + ATP = L-isoleucyl-tRNA(Ile) + AMP + diphosphate</text>
        <dbReference type="Rhea" id="RHEA:11060"/>
        <dbReference type="Rhea" id="RHEA-COMP:9666"/>
        <dbReference type="Rhea" id="RHEA-COMP:9695"/>
        <dbReference type="ChEBI" id="CHEBI:30616"/>
        <dbReference type="ChEBI" id="CHEBI:33019"/>
        <dbReference type="ChEBI" id="CHEBI:58045"/>
        <dbReference type="ChEBI" id="CHEBI:78442"/>
        <dbReference type="ChEBI" id="CHEBI:78528"/>
        <dbReference type="ChEBI" id="CHEBI:456215"/>
        <dbReference type="EC" id="6.1.1.5"/>
    </reaction>
</comment>
<comment type="subunit">
    <text evidence="3 14">Monomer.</text>
</comment>
<evidence type="ECO:0000313" key="17">
    <source>
        <dbReference type="EMBL" id="PSN84212.1"/>
    </source>
</evidence>
<keyword evidence="11 14" id="KW-0030">Aminoacyl-tRNA synthetase</keyword>
<dbReference type="InterPro" id="IPR014729">
    <property type="entry name" value="Rossmann-like_a/b/a_fold"/>
</dbReference>
<keyword evidence="5 14" id="KW-0436">Ligase</keyword>
<comment type="similarity">
    <text evidence="14">Belongs to the class-I aminoacyl-tRNA synthetase family. IleS type 2 subfamily.</text>
</comment>
<dbReference type="Pfam" id="PF19302">
    <property type="entry name" value="DUF5915"/>
    <property type="match status" value="1"/>
</dbReference>
<evidence type="ECO:0000256" key="5">
    <source>
        <dbReference type="ARBA" id="ARBA00022598"/>
    </source>
</evidence>
<dbReference type="GO" id="GO:0006428">
    <property type="term" value="P:isoleucyl-tRNA aminoacylation"/>
    <property type="evidence" value="ECO:0007669"/>
    <property type="project" value="UniProtKB-UniRule"/>
</dbReference>
<feature type="binding site" evidence="14">
    <location>
        <position position="595"/>
    </location>
    <ligand>
        <name>ATP</name>
        <dbReference type="ChEBI" id="CHEBI:30616"/>
    </ligand>
</feature>
<dbReference type="AlphaFoldDB" id="A0A2R6ACT3"/>
<comment type="cofactor">
    <cofactor evidence="1 14">
        <name>Zn(2+)</name>
        <dbReference type="ChEBI" id="CHEBI:29105"/>
    </cofactor>
</comment>
<dbReference type="InterPro" id="IPR009080">
    <property type="entry name" value="tRNAsynth_Ia_anticodon-bd"/>
</dbReference>
<dbReference type="Gene3D" id="3.40.50.620">
    <property type="entry name" value="HUPs"/>
    <property type="match status" value="2"/>
</dbReference>
<dbReference type="InterPro" id="IPR013155">
    <property type="entry name" value="M/V/L/I-tRNA-synth_anticd-bd"/>
</dbReference>
<keyword evidence="8 14" id="KW-0862">Zinc</keyword>
<dbReference type="GO" id="GO:0000049">
    <property type="term" value="F:tRNA binding"/>
    <property type="evidence" value="ECO:0007669"/>
    <property type="project" value="InterPro"/>
</dbReference>
<dbReference type="CDD" id="cd00818">
    <property type="entry name" value="IleRS_core"/>
    <property type="match status" value="1"/>
</dbReference>
<keyword evidence="7 14" id="KW-0547">Nucleotide-binding</keyword>
<dbReference type="EMBL" id="NEXC01000006">
    <property type="protein sequence ID" value="PSN84212.1"/>
    <property type="molecule type" value="Genomic_DNA"/>
</dbReference>
<evidence type="ECO:0000256" key="8">
    <source>
        <dbReference type="ARBA" id="ARBA00022833"/>
    </source>
</evidence>
<dbReference type="GO" id="GO:0004822">
    <property type="term" value="F:isoleucine-tRNA ligase activity"/>
    <property type="evidence" value="ECO:0007669"/>
    <property type="project" value="UniProtKB-UniRule"/>
</dbReference>
<accession>A0A2R6ACT3</accession>
<keyword evidence="10 14" id="KW-0648">Protein biosynthesis</keyword>
<dbReference type="Proteomes" id="UP000240880">
    <property type="component" value="Unassembled WGS sequence"/>
</dbReference>
<evidence type="ECO:0000256" key="9">
    <source>
        <dbReference type="ARBA" id="ARBA00022840"/>
    </source>
</evidence>
<feature type="domain" description="Methionyl/Valyl/Leucyl/Isoleucyl-tRNA synthetase anticodon-binding" evidence="16">
    <location>
        <begin position="678"/>
        <end position="827"/>
    </location>
</feature>
<evidence type="ECO:0000256" key="1">
    <source>
        <dbReference type="ARBA" id="ARBA00001947"/>
    </source>
</evidence>
<organism evidence="17 18">
    <name type="scientific">Candidatus Marsarchaeota G1 archaeon OSP_D</name>
    <dbReference type="NCBI Taxonomy" id="1978155"/>
    <lineage>
        <taxon>Archaea</taxon>
        <taxon>Candidatus Marsarchaeota</taxon>
        <taxon>Candidatus Marsarchaeota group 1</taxon>
    </lineage>
</organism>
<feature type="domain" description="Aminoacyl-tRNA synthetase class Ia" evidence="15">
    <location>
        <begin position="18"/>
        <end position="623"/>
    </location>
</feature>
<dbReference type="InterPro" id="IPR002301">
    <property type="entry name" value="Ile-tRNA-ligase"/>
</dbReference>
<reference evidence="17 18" key="1">
    <citation type="submission" date="2017-04" db="EMBL/GenBank/DDBJ databases">
        <title>Novel microbial lineages endemic to geothermal iron-oxide mats fill important gaps in the evolutionary history of Archaea.</title>
        <authorList>
            <person name="Jay Z.J."/>
            <person name="Beam J.P."/>
            <person name="Dlakic M."/>
            <person name="Rusch D.B."/>
            <person name="Kozubal M.A."/>
            <person name="Inskeep W.P."/>
        </authorList>
    </citation>
    <scope>NUCLEOTIDE SEQUENCE [LARGE SCALE GENOMIC DNA]</scope>
    <source>
        <strain evidence="17">OSP_D</strain>
    </source>
</reference>
<dbReference type="SUPFAM" id="SSF52374">
    <property type="entry name" value="Nucleotidylyl transferase"/>
    <property type="match status" value="1"/>
</dbReference>
<dbReference type="PANTHER" id="PTHR42780:SF1">
    <property type="entry name" value="ISOLEUCINE--TRNA LIGASE, CYTOPLASMIC"/>
    <property type="match status" value="1"/>
</dbReference>
<proteinExistence type="inferred from homology"/>
<keyword evidence="6 14" id="KW-0479">Metal-binding</keyword>